<gene>
    <name evidence="1" type="ORF">P3TCK_17762</name>
</gene>
<dbReference type="Proteomes" id="UP000003789">
    <property type="component" value="Unassembled WGS sequence"/>
</dbReference>
<evidence type="ECO:0000313" key="2">
    <source>
        <dbReference type="Proteomes" id="UP000003789"/>
    </source>
</evidence>
<proteinExistence type="predicted"/>
<organism evidence="1 2">
    <name type="scientific">Photobacterium profundum 3TCK</name>
    <dbReference type="NCBI Taxonomy" id="314280"/>
    <lineage>
        <taxon>Bacteria</taxon>
        <taxon>Pseudomonadati</taxon>
        <taxon>Pseudomonadota</taxon>
        <taxon>Gammaproteobacteria</taxon>
        <taxon>Vibrionales</taxon>
        <taxon>Vibrionaceae</taxon>
        <taxon>Photobacterium</taxon>
    </lineage>
</organism>
<protein>
    <recommendedName>
        <fullName evidence="3">Cyclase</fullName>
    </recommendedName>
</protein>
<dbReference type="HOGENOM" id="CLU_123244_0_0_6"/>
<dbReference type="SUPFAM" id="SSF102198">
    <property type="entry name" value="Putative cyclase"/>
    <property type="match status" value="1"/>
</dbReference>
<evidence type="ECO:0000313" key="1">
    <source>
        <dbReference type="EMBL" id="EAS43650.1"/>
    </source>
</evidence>
<reference evidence="1 2" key="1">
    <citation type="submission" date="2006-03" db="EMBL/GenBank/DDBJ databases">
        <authorList>
            <person name="Bartlett D.H."/>
            <person name="Valle G."/>
            <person name="Lauro F.M."/>
            <person name="Vezzi A."/>
            <person name="Simonato F."/>
            <person name="Eloe E."/>
            <person name="Vitulo N."/>
            <person name="Stratton T.K."/>
            <person name="D'angelo M."/>
            <person name="Ferriera S."/>
            <person name="Johnson J."/>
            <person name="Kravitz S."/>
            <person name="Beeson K."/>
            <person name="Sutton G."/>
            <person name="Rogers Y."/>
            <person name="Friedman R."/>
            <person name="Frazier M."/>
            <person name="Venter J.C."/>
        </authorList>
    </citation>
    <scope>NUCLEOTIDE SEQUENCE [LARGE SCALE GENOMIC DNA]</scope>
    <source>
        <strain evidence="1 2">3TCK</strain>
    </source>
</reference>
<dbReference type="OrthoDB" id="1118163at2"/>
<evidence type="ECO:0008006" key="3">
    <source>
        <dbReference type="Google" id="ProtNLM"/>
    </source>
</evidence>
<dbReference type="GO" id="GO:0019441">
    <property type="term" value="P:L-tryptophan catabolic process to kynurenine"/>
    <property type="evidence" value="ECO:0007669"/>
    <property type="project" value="InterPro"/>
</dbReference>
<dbReference type="AlphaFoldDB" id="Q1Z5B6"/>
<dbReference type="Gene3D" id="3.50.30.50">
    <property type="entry name" value="Putative cyclase"/>
    <property type="match status" value="1"/>
</dbReference>
<dbReference type="RefSeq" id="WP_006231462.1">
    <property type="nucleotide sequence ID" value="NZ_CH724135.1"/>
</dbReference>
<accession>Q1Z5B6</accession>
<name>Q1Z5B6_9GAMM</name>
<dbReference type="InterPro" id="IPR037175">
    <property type="entry name" value="KFase_sf"/>
</dbReference>
<dbReference type="GO" id="GO:0004061">
    <property type="term" value="F:arylformamidase activity"/>
    <property type="evidence" value="ECO:0007669"/>
    <property type="project" value="InterPro"/>
</dbReference>
<dbReference type="EMBL" id="AAPH01000009">
    <property type="protein sequence ID" value="EAS43650.1"/>
    <property type="molecule type" value="Genomic_DNA"/>
</dbReference>
<comment type="caution">
    <text evidence="1">The sequence shown here is derived from an EMBL/GenBank/DDBJ whole genome shotgun (WGS) entry which is preliminary data.</text>
</comment>
<sequence>MNRKNISIEISKDHPAYQWAKRQSDSVNAMGHIGTHIDCYTKIPLEATYTTPVHIINCSEAMPTLAQVETLNLSGKSLVLYTGNFEKNGYGNSNYGAKSTVLNSDVLDSILNSSPMFIAIDSYGIGAHGDEHISFDKRCEENNCFVIENICLTKVMLGTLDSLEISFDPTSASTGKRCDVIAVSDEQLGKEGAACEL</sequence>